<reference evidence="2 3" key="1">
    <citation type="journal article" date="2010" name="Science">
        <title>Genomic comparison of the ants Camponotus floridanus and Harpegnathos saltator.</title>
        <authorList>
            <person name="Bonasio R."/>
            <person name="Zhang G."/>
            <person name="Ye C."/>
            <person name="Mutti N.S."/>
            <person name="Fang X."/>
            <person name="Qin N."/>
            <person name="Donahue G."/>
            <person name="Yang P."/>
            <person name="Li Q."/>
            <person name="Li C."/>
            <person name="Zhang P."/>
            <person name="Huang Z."/>
            <person name="Berger S.L."/>
            <person name="Reinberg D."/>
            <person name="Wang J."/>
            <person name="Liebig J."/>
        </authorList>
    </citation>
    <scope>NUCLEOTIDE SEQUENCE [LARGE SCALE GENOMIC DNA]</scope>
    <source>
        <strain evidence="3">C129</strain>
    </source>
</reference>
<dbReference type="InParanoid" id="E2A1Y7"/>
<feature type="transmembrane region" description="Helical" evidence="1">
    <location>
        <begin position="57"/>
        <end position="76"/>
    </location>
</feature>
<proteinExistence type="predicted"/>
<name>E2A1Y7_CAMFO</name>
<gene>
    <name evidence="2" type="ORF">EAG_16112</name>
</gene>
<evidence type="ECO:0000313" key="2">
    <source>
        <dbReference type="EMBL" id="EFN72553.1"/>
    </source>
</evidence>
<dbReference type="Proteomes" id="UP000000311">
    <property type="component" value="Unassembled WGS sequence"/>
</dbReference>
<dbReference type="EMBL" id="GL435863">
    <property type="protein sequence ID" value="EFN72553.1"/>
    <property type="molecule type" value="Genomic_DNA"/>
</dbReference>
<keyword evidence="3" id="KW-1185">Reference proteome</keyword>
<dbReference type="PROSITE" id="PS51257">
    <property type="entry name" value="PROKAR_LIPOPROTEIN"/>
    <property type="match status" value="1"/>
</dbReference>
<keyword evidence="1" id="KW-0812">Transmembrane</keyword>
<accession>E2A1Y7</accession>
<keyword evidence="1" id="KW-1133">Transmembrane helix</keyword>
<feature type="transmembrane region" description="Helical" evidence="1">
    <location>
        <begin position="12"/>
        <end position="30"/>
    </location>
</feature>
<protein>
    <submittedName>
        <fullName evidence="2">Uncharacterized protein</fullName>
    </submittedName>
</protein>
<sequence>MWLTNKRWATSQILLFALGMVLGLVLYGCLSNGDRHKEFDNDTLITKRLIAESARTILLQFFFNLWHWAFYSLPMLPDDSVVFKNRTGSMQKSVGQKLIIGTI</sequence>
<evidence type="ECO:0000256" key="1">
    <source>
        <dbReference type="SAM" id="Phobius"/>
    </source>
</evidence>
<dbReference type="AlphaFoldDB" id="E2A1Y7"/>
<keyword evidence="1" id="KW-0472">Membrane</keyword>
<organism evidence="3">
    <name type="scientific">Camponotus floridanus</name>
    <name type="common">Florida carpenter ant</name>
    <dbReference type="NCBI Taxonomy" id="104421"/>
    <lineage>
        <taxon>Eukaryota</taxon>
        <taxon>Metazoa</taxon>
        <taxon>Ecdysozoa</taxon>
        <taxon>Arthropoda</taxon>
        <taxon>Hexapoda</taxon>
        <taxon>Insecta</taxon>
        <taxon>Pterygota</taxon>
        <taxon>Neoptera</taxon>
        <taxon>Endopterygota</taxon>
        <taxon>Hymenoptera</taxon>
        <taxon>Apocrita</taxon>
        <taxon>Aculeata</taxon>
        <taxon>Formicoidea</taxon>
        <taxon>Formicidae</taxon>
        <taxon>Formicinae</taxon>
        <taxon>Camponotus</taxon>
    </lineage>
</organism>
<evidence type="ECO:0000313" key="3">
    <source>
        <dbReference type="Proteomes" id="UP000000311"/>
    </source>
</evidence>